<sequence length="297" mass="33126">MKFSFGVHRFHQFKIDGSHVSKSSNGVHPALCHNSQHHVVLKDDKVSVREAIPSSTPYPHSSKINSFEAMPLDKREVSSSTTLKIGVSPFYVPEKEDVRTIRDDAGNLLSLFRVPQECFLHGNGSMHVYKSKLHGVAELYKFWDRVLTKQLGSNTYEIACGDKGPFQVMSSYGIGCLMYTYVMESLDVKPPLTPLEMVVLDCLNLCPTNHFSCGSDFPFTWSKVLDLPIIERDSLFQSEIKVADWMSEKSERVKDLKWLANLLFSGLLLLPLASEGGSSKPATSTSISNLTGPLPRL</sequence>
<dbReference type="EMBL" id="JAAIUW010000010">
    <property type="protein sequence ID" value="KAF7811983.1"/>
    <property type="molecule type" value="Genomic_DNA"/>
</dbReference>
<evidence type="ECO:0000313" key="2">
    <source>
        <dbReference type="EMBL" id="KAF7811983.1"/>
    </source>
</evidence>
<evidence type="ECO:0000313" key="3">
    <source>
        <dbReference type="Proteomes" id="UP000634136"/>
    </source>
</evidence>
<name>A0A834W840_9FABA</name>
<organism evidence="2 3">
    <name type="scientific">Senna tora</name>
    <dbReference type="NCBI Taxonomy" id="362788"/>
    <lineage>
        <taxon>Eukaryota</taxon>
        <taxon>Viridiplantae</taxon>
        <taxon>Streptophyta</taxon>
        <taxon>Embryophyta</taxon>
        <taxon>Tracheophyta</taxon>
        <taxon>Spermatophyta</taxon>
        <taxon>Magnoliopsida</taxon>
        <taxon>eudicotyledons</taxon>
        <taxon>Gunneridae</taxon>
        <taxon>Pentapetalae</taxon>
        <taxon>rosids</taxon>
        <taxon>fabids</taxon>
        <taxon>Fabales</taxon>
        <taxon>Fabaceae</taxon>
        <taxon>Caesalpinioideae</taxon>
        <taxon>Cassia clade</taxon>
        <taxon>Senna</taxon>
    </lineage>
</organism>
<feature type="region of interest" description="Disordered" evidence="1">
    <location>
        <begin position="276"/>
        <end position="297"/>
    </location>
</feature>
<evidence type="ECO:0000256" key="1">
    <source>
        <dbReference type="SAM" id="MobiDB-lite"/>
    </source>
</evidence>
<accession>A0A834W840</accession>
<protein>
    <submittedName>
        <fullName evidence="2">Uncharacterized protein</fullName>
    </submittedName>
</protein>
<reference evidence="2" key="1">
    <citation type="submission" date="2020-09" db="EMBL/GenBank/DDBJ databases">
        <title>Genome-Enabled Discovery of Anthraquinone Biosynthesis in Senna tora.</title>
        <authorList>
            <person name="Kang S.-H."/>
            <person name="Pandey R.P."/>
            <person name="Lee C.-M."/>
            <person name="Sim J.-S."/>
            <person name="Jeong J.-T."/>
            <person name="Choi B.-S."/>
            <person name="Jung M."/>
            <person name="Ginzburg D."/>
            <person name="Zhao K."/>
            <person name="Won S.Y."/>
            <person name="Oh T.-J."/>
            <person name="Yu Y."/>
            <person name="Kim N.-H."/>
            <person name="Lee O.R."/>
            <person name="Lee T.-H."/>
            <person name="Bashyal P."/>
            <person name="Kim T.-S."/>
            <person name="Lee W.-H."/>
            <person name="Kawkins C."/>
            <person name="Kim C.-K."/>
            <person name="Kim J.S."/>
            <person name="Ahn B.O."/>
            <person name="Rhee S.Y."/>
            <person name="Sohng J.K."/>
        </authorList>
    </citation>
    <scope>NUCLEOTIDE SEQUENCE</scope>
    <source>
        <tissue evidence="2">Leaf</tissue>
    </source>
</reference>
<dbReference type="Proteomes" id="UP000634136">
    <property type="component" value="Unassembled WGS sequence"/>
</dbReference>
<gene>
    <name evidence="2" type="ORF">G2W53_032959</name>
</gene>
<comment type="caution">
    <text evidence="2">The sequence shown here is derived from an EMBL/GenBank/DDBJ whole genome shotgun (WGS) entry which is preliminary data.</text>
</comment>
<keyword evidence="3" id="KW-1185">Reference proteome</keyword>
<dbReference type="AlphaFoldDB" id="A0A834W840"/>
<feature type="compositionally biased region" description="Polar residues" evidence="1">
    <location>
        <begin position="280"/>
        <end position="291"/>
    </location>
</feature>
<proteinExistence type="predicted"/>